<evidence type="ECO:0000256" key="1">
    <source>
        <dbReference type="SAM" id="MobiDB-lite"/>
    </source>
</evidence>
<accession>A0A7T8KB39</accession>
<feature type="region of interest" description="Disordered" evidence="1">
    <location>
        <begin position="1"/>
        <end position="21"/>
    </location>
</feature>
<name>A0A7T8KB39_CALRO</name>
<feature type="non-terminal residue" evidence="2">
    <location>
        <position position="69"/>
    </location>
</feature>
<evidence type="ECO:0000313" key="3">
    <source>
        <dbReference type="Proteomes" id="UP000595437"/>
    </source>
</evidence>
<dbReference type="Proteomes" id="UP000595437">
    <property type="component" value="Chromosome 3"/>
</dbReference>
<dbReference type="EMBL" id="CP045892">
    <property type="protein sequence ID" value="QQP52496.1"/>
    <property type="molecule type" value="Genomic_DNA"/>
</dbReference>
<gene>
    <name evidence="2" type="ORF">FKW44_004667</name>
</gene>
<protein>
    <submittedName>
        <fullName evidence="2">Ectopic P granules protein 5 -like protein</fullName>
    </submittedName>
</protein>
<dbReference type="AlphaFoldDB" id="A0A7T8KB39"/>
<feature type="non-terminal residue" evidence="2">
    <location>
        <position position="1"/>
    </location>
</feature>
<organism evidence="2 3">
    <name type="scientific">Caligus rogercresseyi</name>
    <name type="common">Sea louse</name>
    <dbReference type="NCBI Taxonomy" id="217165"/>
    <lineage>
        <taxon>Eukaryota</taxon>
        <taxon>Metazoa</taxon>
        <taxon>Ecdysozoa</taxon>
        <taxon>Arthropoda</taxon>
        <taxon>Crustacea</taxon>
        <taxon>Multicrustacea</taxon>
        <taxon>Hexanauplia</taxon>
        <taxon>Copepoda</taxon>
        <taxon>Siphonostomatoida</taxon>
        <taxon>Caligidae</taxon>
        <taxon>Caligus</taxon>
    </lineage>
</organism>
<keyword evidence="3" id="KW-1185">Reference proteome</keyword>
<sequence>TPQICSTPRTDSSDASSEYRPNKKRRTLVKCLFRLLINCGSKRKNFLFAQKSQLKEDLYHILEDDIYKG</sequence>
<evidence type="ECO:0000313" key="2">
    <source>
        <dbReference type="EMBL" id="QQP52496.1"/>
    </source>
</evidence>
<reference evidence="3" key="1">
    <citation type="submission" date="2021-01" db="EMBL/GenBank/DDBJ databases">
        <title>Caligus Genome Assembly.</title>
        <authorList>
            <person name="Gallardo-Escarate C."/>
        </authorList>
    </citation>
    <scope>NUCLEOTIDE SEQUENCE [LARGE SCALE GENOMIC DNA]</scope>
</reference>
<feature type="compositionally biased region" description="Polar residues" evidence="1">
    <location>
        <begin position="1"/>
        <end position="16"/>
    </location>
</feature>
<proteinExistence type="predicted"/>